<dbReference type="OrthoDB" id="5739856at2"/>
<proteinExistence type="predicted"/>
<keyword evidence="2" id="KW-1185">Reference proteome</keyword>
<comment type="caution">
    <text evidence="1">The sequence shown here is derived from an EMBL/GenBank/DDBJ whole genome shotgun (WGS) entry which is preliminary data.</text>
</comment>
<accession>A0A1Y3CEA7</accession>
<sequence length="88" mass="10023">MNHSKVDVAVLTISGDVDNNLDEPSNHNQPTYQFSVFSTNESEALIIAEKVRRAIKRDCYVTRPPDLDQDPNTGIYQVTFDTSWHIGW</sequence>
<organism evidence="1 2">
    <name type="scientific">Acinetobacter silvestris</name>
    <dbReference type="NCBI Taxonomy" id="1977882"/>
    <lineage>
        <taxon>Bacteria</taxon>
        <taxon>Pseudomonadati</taxon>
        <taxon>Pseudomonadota</taxon>
        <taxon>Gammaproteobacteria</taxon>
        <taxon>Moraxellales</taxon>
        <taxon>Moraxellaceae</taxon>
        <taxon>Acinetobacter</taxon>
    </lineage>
</organism>
<dbReference type="AlphaFoldDB" id="A0A1Y3CEA7"/>
<evidence type="ECO:0000313" key="2">
    <source>
        <dbReference type="Proteomes" id="UP000242765"/>
    </source>
</evidence>
<reference evidence="1 2" key="1">
    <citation type="submission" date="2017-04" db="EMBL/GenBank/DDBJ databases">
        <title>High diversity of culturable Acinetobacter species in natural soil and water ecosystems.</title>
        <authorList>
            <person name="Nemec A."/>
            <person name="Radolfova-Krizova L."/>
        </authorList>
    </citation>
    <scope>NUCLEOTIDE SEQUENCE [LARGE SCALE GENOMIC DNA]</scope>
    <source>
        <strain evidence="1 2">ANC 4999</strain>
    </source>
</reference>
<name>A0A1Y3CEA7_9GAMM</name>
<dbReference type="RefSeq" id="WP_086203491.1">
    <property type="nucleotide sequence ID" value="NZ_NEGB01000004.1"/>
</dbReference>
<protein>
    <submittedName>
        <fullName evidence="1">Uncharacterized protein</fullName>
    </submittedName>
</protein>
<gene>
    <name evidence="1" type="ORF">B9T28_08140</name>
</gene>
<evidence type="ECO:0000313" key="1">
    <source>
        <dbReference type="EMBL" id="OTG65429.1"/>
    </source>
</evidence>
<dbReference type="STRING" id="1977882.B9T28_08140"/>
<dbReference type="EMBL" id="NEGB01000004">
    <property type="protein sequence ID" value="OTG65429.1"/>
    <property type="molecule type" value="Genomic_DNA"/>
</dbReference>
<dbReference type="Proteomes" id="UP000242765">
    <property type="component" value="Unassembled WGS sequence"/>
</dbReference>